<sequence length="44" mass="4682">MIPGSGKTSPGISKIEDDMRVFGIKATIIFPITIIKGCSLAVKF</sequence>
<gene>
    <name evidence="2" type="ORF">LCGC14_2487230</name>
</gene>
<evidence type="ECO:0000256" key="1">
    <source>
        <dbReference type="SAM" id="Phobius"/>
    </source>
</evidence>
<accession>A0A0F9DHS1</accession>
<keyword evidence="1" id="KW-0472">Membrane</keyword>
<organism evidence="2">
    <name type="scientific">marine sediment metagenome</name>
    <dbReference type="NCBI Taxonomy" id="412755"/>
    <lineage>
        <taxon>unclassified sequences</taxon>
        <taxon>metagenomes</taxon>
        <taxon>ecological metagenomes</taxon>
    </lineage>
</organism>
<evidence type="ECO:0000313" key="2">
    <source>
        <dbReference type="EMBL" id="KKL17266.1"/>
    </source>
</evidence>
<dbReference type="EMBL" id="LAZR01039327">
    <property type="protein sequence ID" value="KKL17266.1"/>
    <property type="molecule type" value="Genomic_DNA"/>
</dbReference>
<feature type="transmembrane region" description="Helical" evidence="1">
    <location>
        <begin position="21"/>
        <end position="42"/>
    </location>
</feature>
<dbReference type="AlphaFoldDB" id="A0A0F9DHS1"/>
<keyword evidence="1" id="KW-1133">Transmembrane helix</keyword>
<feature type="non-terminal residue" evidence="2">
    <location>
        <position position="44"/>
    </location>
</feature>
<proteinExistence type="predicted"/>
<comment type="caution">
    <text evidence="2">The sequence shown here is derived from an EMBL/GenBank/DDBJ whole genome shotgun (WGS) entry which is preliminary data.</text>
</comment>
<keyword evidence="1" id="KW-0812">Transmembrane</keyword>
<reference evidence="2" key="1">
    <citation type="journal article" date="2015" name="Nature">
        <title>Complex archaea that bridge the gap between prokaryotes and eukaryotes.</title>
        <authorList>
            <person name="Spang A."/>
            <person name="Saw J.H."/>
            <person name="Jorgensen S.L."/>
            <person name="Zaremba-Niedzwiedzka K."/>
            <person name="Martijn J."/>
            <person name="Lind A.E."/>
            <person name="van Eijk R."/>
            <person name="Schleper C."/>
            <person name="Guy L."/>
            <person name="Ettema T.J."/>
        </authorList>
    </citation>
    <scope>NUCLEOTIDE SEQUENCE</scope>
</reference>
<name>A0A0F9DHS1_9ZZZZ</name>
<protein>
    <submittedName>
        <fullName evidence="2">Uncharacterized protein</fullName>
    </submittedName>
</protein>